<feature type="region of interest" description="Disordered" evidence="1">
    <location>
        <begin position="1"/>
        <end position="23"/>
    </location>
</feature>
<organism evidence="2 3">
    <name type="scientific">Martelella alba</name>
    <dbReference type="NCBI Taxonomy" id="2590451"/>
    <lineage>
        <taxon>Bacteria</taxon>
        <taxon>Pseudomonadati</taxon>
        <taxon>Pseudomonadota</taxon>
        <taxon>Alphaproteobacteria</taxon>
        <taxon>Hyphomicrobiales</taxon>
        <taxon>Aurantimonadaceae</taxon>
        <taxon>Martelella</taxon>
    </lineage>
</organism>
<proteinExistence type="predicted"/>
<name>A0A506UCY2_9HYPH</name>
<evidence type="ECO:0000313" key="3">
    <source>
        <dbReference type="Proteomes" id="UP000318801"/>
    </source>
</evidence>
<gene>
    <name evidence="2" type="ORF">FJU08_06775</name>
</gene>
<accession>A0A506UCY2</accession>
<keyword evidence="3" id="KW-1185">Reference proteome</keyword>
<dbReference type="RefSeq" id="WP_141148228.1">
    <property type="nucleotide sequence ID" value="NZ_VHLG01000003.1"/>
</dbReference>
<dbReference type="OrthoDB" id="7870012at2"/>
<evidence type="ECO:0000313" key="2">
    <source>
        <dbReference type="EMBL" id="TPW31458.1"/>
    </source>
</evidence>
<dbReference type="Proteomes" id="UP000318801">
    <property type="component" value="Unassembled WGS sequence"/>
</dbReference>
<sequence>MANSSLNGNTLSEAGPDTDASAPPAIDPTLFHYRVWRAVRAEWCRALVQVEGGQTTVKNLDAIQRRELEARDALLALTPTTLNGIAAVAHLLWDELGPSQANLSEGEYAARCASDPILKMIAAIWRAADGSHTPPLTD</sequence>
<protein>
    <submittedName>
        <fullName evidence="2">Uncharacterized protein</fullName>
    </submittedName>
</protein>
<feature type="compositionally biased region" description="Polar residues" evidence="1">
    <location>
        <begin position="1"/>
        <end position="12"/>
    </location>
</feature>
<comment type="caution">
    <text evidence="2">The sequence shown here is derived from an EMBL/GenBank/DDBJ whole genome shotgun (WGS) entry which is preliminary data.</text>
</comment>
<dbReference type="AlphaFoldDB" id="A0A506UCY2"/>
<evidence type="ECO:0000256" key="1">
    <source>
        <dbReference type="SAM" id="MobiDB-lite"/>
    </source>
</evidence>
<dbReference type="EMBL" id="VHLG01000003">
    <property type="protein sequence ID" value="TPW31458.1"/>
    <property type="molecule type" value="Genomic_DNA"/>
</dbReference>
<reference evidence="2 3" key="1">
    <citation type="submission" date="2019-06" db="EMBL/GenBank/DDBJ databases">
        <authorList>
            <person name="Li M."/>
        </authorList>
    </citation>
    <scope>NUCLEOTIDE SEQUENCE [LARGE SCALE GENOMIC DNA]</scope>
    <source>
        <strain evidence="2 3">BGMRC2036</strain>
    </source>
</reference>